<accession>A0A395GV90</accession>
<feature type="region of interest" description="Disordered" evidence="1">
    <location>
        <begin position="1"/>
        <end position="39"/>
    </location>
</feature>
<reference evidence="2 3" key="1">
    <citation type="submission" date="2018-02" db="EMBL/GenBank/DDBJ databases">
        <title>The genomes of Aspergillus section Nigri reveals drivers in fungal speciation.</title>
        <authorList>
            <consortium name="DOE Joint Genome Institute"/>
            <person name="Vesth T.C."/>
            <person name="Nybo J."/>
            <person name="Theobald S."/>
            <person name="Brandl J."/>
            <person name="Frisvad J.C."/>
            <person name="Nielsen K.F."/>
            <person name="Lyhne E.K."/>
            <person name="Kogle M.E."/>
            <person name="Kuo A."/>
            <person name="Riley R."/>
            <person name="Clum A."/>
            <person name="Nolan M."/>
            <person name="Lipzen A."/>
            <person name="Salamov A."/>
            <person name="Henrissat B."/>
            <person name="Wiebenga A."/>
            <person name="De vries R.P."/>
            <person name="Grigoriev I.V."/>
            <person name="Mortensen U.H."/>
            <person name="Andersen M.R."/>
            <person name="Baker S.E."/>
        </authorList>
    </citation>
    <scope>NUCLEOTIDE SEQUENCE [LARGE SCALE GENOMIC DNA]</scope>
    <source>
        <strain evidence="2 3">CBS 121593</strain>
    </source>
</reference>
<name>A0A395GV90_9EURO</name>
<dbReference type="EMBL" id="KZ824446">
    <property type="protein sequence ID" value="RAK99480.1"/>
    <property type="molecule type" value="Genomic_DNA"/>
</dbReference>
<organism evidence="2 3">
    <name type="scientific">Aspergillus ibericus CBS 121593</name>
    <dbReference type="NCBI Taxonomy" id="1448316"/>
    <lineage>
        <taxon>Eukaryota</taxon>
        <taxon>Fungi</taxon>
        <taxon>Dikarya</taxon>
        <taxon>Ascomycota</taxon>
        <taxon>Pezizomycotina</taxon>
        <taxon>Eurotiomycetes</taxon>
        <taxon>Eurotiomycetidae</taxon>
        <taxon>Eurotiales</taxon>
        <taxon>Aspergillaceae</taxon>
        <taxon>Aspergillus</taxon>
        <taxon>Aspergillus subgen. Circumdati</taxon>
    </lineage>
</organism>
<dbReference type="GeneID" id="37218391"/>
<sequence length="180" mass="20287">MDRRKNRRSQSPTDAKAIMGPCKKKKKKEKKKKRNAKEGGATGLRCQIFMKPTIAAIVTRSGGWLIGRRVRSRRLEGRKEFLLRYPAYIHSSIDCPVQGSSVPEKSSDFHVNSPLSRPPEPRPFPHPSRAVIDGGCRRLTTPIAFFRSFQAFVGLTFVLCRVVSVSRARDTLCSSTQFQP</sequence>
<keyword evidence="3" id="KW-1185">Reference proteome</keyword>
<gene>
    <name evidence="2" type="ORF">BO80DRAFT_124885</name>
</gene>
<feature type="compositionally biased region" description="Pro residues" evidence="1">
    <location>
        <begin position="116"/>
        <end position="126"/>
    </location>
</feature>
<feature type="compositionally biased region" description="Basic residues" evidence="1">
    <location>
        <begin position="22"/>
        <end position="35"/>
    </location>
</feature>
<protein>
    <submittedName>
        <fullName evidence="2">Uncharacterized protein</fullName>
    </submittedName>
</protein>
<evidence type="ECO:0000256" key="1">
    <source>
        <dbReference type="SAM" id="MobiDB-lite"/>
    </source>
</evidence>
<dbReference type="RefSeq" id="XP_025573808.1">
    <property type="nucleotide sequence ID" value="XM_025713526.1"/>
</dbReference>
<dbReference type="VEuPathDB" id="FungiDB:BO80DRAFT_124885"/>
<evidence type="ECO:0000313" key="2">
    <source>
        <dbReference type="EMBL" id="RAK99480.1"/>
    </source>
</evidence>
<feature type="region of interest" description="Disordered" evidence="1">
    <location>
        <begin position="104"/>
        <end position="127"/>
    </location>
</feature>
<evidence type="ECO:0000313" key="3">
    <source>
        <dbReference type="Proteomes" id="UP000249402"/>
    </source>
</evidence>
<dbReference type="Proteomes" id="UP000249402">
    <property type="component" value="Unassembled WGS sequence"/>
</dbReference>
<proteinExistence type="predicted"/>
<dbReference type="AlphaFoldDB" id="A0A395GV90"/>